<gene>
    <name evidence="1" type="ordered locus">GM21_1653</name>
</gene>
<reference evidence="1" key="1">
    <citation type="submission" date="2009-07" db="EMBL/GenBank/DDBJ databases">
        <title>Complete sequence of Geobacter sp. M21.</title>
        <authorList>
            <consortium name="US DOE Joint Genome Institute"/>
            <person name="Lucas S."/>
            <person name="Copeland A."/>
            <person name="Lapidus A."/>
            <person name="Glavina del Rio T."/>
            <person name="Dalin E."/>
            <person name="Tice H."/>
            <person name="Bruce D."/>
            <person name="Goodwin L."/>
            <person name="Pitluck S."/>
            <person name="Saunders E."/>
            <person name="Brettin T."/>
            <person name="Detter J.C."/>
            <person name="Han C."/>
            <person name="Larimer F."/>
            <person name="Land M."/>
            <person name="Hauser L."/>
            <person name="Kyrpides N."/>
            <person name="Ovchinnikova G."/>
            <person name="Lovley D."/>
        </authorList>
    </citation>
    <scope>NUCLEOTIDE SEQUENCE [LARGE SCALE GENOMIC DNA]</scope>
    <source>
        <strain evidence="1">M21</strain>
    </source>
</reference>
<dbReference type="Gene3D" id="3.90.550.10">
    <property type="entry name" value="Spore Coat Polysaccharide Biosynthesis Protein SpsA, Chain A"/>
    <property type="match status" value="1"/>
</dbReference>
<dbReference type="EMBL" id="CP001661">
    <property type="protein sequence ID" value="ACT17708.1"/>
    <property type="molecule type" value="Genomic_DNA"/>
</dbReference>
<dbReference type="HOGENOM" id="CLU_054735_0_0_7"/>
<organism evidence="1">
    <name type="scientific">Geobacter sp. (strain M21)</name>
    <dbReference type="NCBI Taxonomy" id="443144"/>
    <lineage>
        <taxon>Bacteria</taxon>
        <taxon>Pseudomonadati</taxon>
        <taxon>Thermodesulfobacteriota</taxon>
        <taxon>Desulfuromonadia</taxon>
        <taxon>Geobacterales</taxon>
        <taxon>Geobacteraceae</taxon>
        <taxon>Geobacter</taxon>
    </lineage>
</organism>
<dbReference type="InterPro" id="IPR029044">
    <property type="entry name" value="Nucleotide-diphossugar_trans"/>
</dbReference>
<dbReference type="eggNOG" id="COG1216">
    <property type="taxonomic scope" value="Bacteria"/>
</dbReference>
<dbReference type="STRING" id="443144.GM21_1653"/>
<protein>
    <submittedName>
        <fullName evidence="1">Hemolytic protein HlpA-like protein</fullName>
    </submittedName>
</protein>
<name>C6E5U9_GEOSM</name>
<sequence>MPLPRWEFDTPIVLLIFNRPDVSKQVFEAVRAVRPRQLMVVADGPRPGRPWDDQRCQQAREVIDAIDWDCELHTNYADENMGCMRRVSSGIDWVFQLVDEAIILEDDCLPHPSFFPFCRELLDRYRHEPRIAQIAGANFQFGRNRTPDSYYYSRYNHVWGWATWKRAWMLNDNEMAHWPEFRDSGMLNNFLYNRRQAAYWSGVLAKVVTGEIDSWACRWTLSCWRHGLLTVIPAVNMVSNIGFGPGATHTPVANRYAAMKVEPMPFPLRHPALLQPWEPADKYTLKTQYREFSIIPRTLAALRIFLRKLSGWE</sequence>
<evidence type="ECO:0000313" key="1">
    <source>
        <dbReference type="EMBL" id="ACT17708.1"/>
    </source>
</evidence>
<dbReference type="SUPFAM" id="SSF53448">
    <property type="entry name" value="Nucleotide-diphospho-sugar transferases"/>
    <property type="match status" value="1"/>
</dbReference>
<dbReference type="OrthoDB" id="5180856at2"/>
<proteinExistence type="predicted"/>
<dbReference type="AlphaFoldDB" id="C6E5U9"/>
<accession>C6E5U9</accession>
<dbReference type="KEGG" id="gem:GM21_1653"/>